<dbReference type="Proteomes" id="UP000603865">
    <property type="component" value="Unassembled WGS sequence"/>
</dbReference>
<reference evidence="3" key="1">
    <citation type="journal article" date="2014" name="Int. J. Syst. Evol. Microbiol.">
        <title>Complete genome sequence of Corynebacterium casei LMG S-19264T (=DSM 44701T), isolated from a smear-ripened cheese.</title>
        <authorList>
            <consortium name="US DOE Joint Genome Institute (JGI-PGF)"/>
            <person name="Walter F."/>
            <person name="Albersmeier A."/>
            <person name="Kalinowski J."/>
            <person name="Ruckert C."/>
        </authorList>
    </citation>
    <scope>NUCLEOTIDE SEQUENCE</scope>
    <source>
        <strain evidence="3">JCM 31311</strain>
    </source>
</reference>
<evidence type="ECO:0000313" key="3">
    <source>
        <dbReference type="EMBL" id="GGR35513.1"/>
    </source>
</evidence>
<feature type="compositionally biased region" description="Basic and acidic residues" evidence="1">
    <location>
        <begin position="83"/>
        <end position="99"/>
    </location>
</feature>
<sequence length="131" mass="15066">MDEDGFVLDILLQRHRDTEAAKIFLTRLLRASDVPEVIQTDQLLSYGAAIRERPSLTFSKRSLRLGARTPMYTTTRATTARIEMSETRSRMPEFTHPDHPSLPSFPHVRHCRHPKNQPEHSVADVAYRDSI</sequence>
<protein>
    <recommendedName>
        <fullName evidence="2">DDE domain-containing protein</fullName>
    </recommendedName>
</protein>
<proteinExistence type="predicted"/>
<evidence type="ECO:0000313" key="4">
    <source>
        <dbReference type="Proteomes" id="UP000603865"/>
    </source>
</evidence>
<gene>
    <name evidence="3" type="ORF">GCM10008957_51820</name>
</gene>
<feature type="domain" description="DDE" evidence="2">
    <location>
        <begin position="2"/>
        <end position="52"/>
    </location>
</feature>
<organism evidence="3 4">
    <name type="scientific">Deinococcus ruber</name>
    <dbReference type="NCBI Taxonomy" id="1848197"/>
    <lineage>
        <taxon>Bacteria</taxon>
        <taxon>Thermotogati</taxon>
        <taxon>Deinococcota</taxon>
        <taxon>Deinococci</taxon>
        <taxon>Deinococcales</taxon>
        <taxon>Deinococcaceae</taxon>
        <taxon>Deinococcus</taxon>
    </lineage>
</organism>
<name>A0A918FFY8_9DEIO</name>
<evidence type="ECO:0000259" key="2">
    <source>
        <dbReference type="Pfam" id="PF13610"/>
    </source>
</evidence>
<dbReference type="InterPro" id="IPR032874">
    <property type="entry name" value="DDE_dom"/>
</dbReference>
<comment type="caution">
    <text evidence="3">The sequence shown here is derived from an EMBL/GenBank/DDBJ whole genome shotgun (WGS) entry which is preliminary data.</text>
</comment>
<reference evidence="3" key="2">
    <citation type="submission" date="2020-09" db="EMBL/GenBank/DDBJ databases">
        <authorList>
            <person name="Sun Q."/>
            <person name="Ohkuma M."/>
        </authorList>
    </citation>
    <scope>NUCLEOTIDE SEQUENCE</scope>
    <source>
        <strain evidence="3">JCM 31311</strain>
    </source>
</reference>
<keyword evidence="4" id="KW-1185">Reference proteome</keyword>
<dbReference type="Pfam" id="PF13610">
    <property type="entry name" value="DDE_Tnp_IS240"/>
    <property type="match status" value="1"/>
</dbReference>
<evidence type="ECO:0000256" key="1">
    <source>
        <dbReference type="SAM" id="MobiDB-lite"/>
    </source>
</evidence>
<accession>A0A918FFY8</accession>
<feature type="region of interest" description="Disordered" evidence="1">
    <location>
        <begin position="83"/>
        <end position="104"/>
    </location>
</feature>
<dbReference type="AlphaFoldDB" id="A0A918FFY8"/>
<dbReference type="EMBL" id="BMQL01000068">
    <property type="protein sequence ID" value="GGR35513.1"/>
    <property type="molecule type" value="Genomic_DNA"/>
</dbReference>